<accession>A0ABU7V132</accession>
<organism evidence="2 3">
    <name type="scientific">Aquilutibacter rugosus</name>
    <dbReference type="NCBI Taxonomy" id="3115820"/>
    <lineage>
        <taxon>Bacteria</taxon>
        <taxon>Pseudomonadati</taxon>
        <taxon>Pseudomonadota</taxon>
        <taxon>Gammaproteobacteria</taxon>
        <taxon>Lysobacterales</taxon>
        <taxon>Lysobacteraceae</taxon>
        <taxon>Aquilutibacter</taxon>
    </lineage>
</organism>
<feature type="transmembrane region" description="Helical" evidence="1">
    <location>
        <begin position="116"/>
        <end position="137"/>
    </location>
</feature>
<gene>
    <name evidence="2" type="ORF">V3390_07155</name>
</gene>
<dbReference type="InterPro" id="IPR021279">
    <property type="entry name" value="DUF2721"/>
</dbReference>
<dbReference type="Proteomes" id="UP001356170">
    <property type="component" value="Unassembled WGS sequence"/>
</dbReference>
<protein>
    <submittedName>
        <fullName evidence="2">DUF2721 domain-containing protein</fullName>
    </submittedName>
</protein>
<keyword evidence="1" id="KW-0472">Membrane</keyword>
<dbReference type="Pfam" id="PF11026">
    <property type="entry name" value="DUF2721"/>
    <property type="match status" value="1"/>
</dbReference>
<name>A0ABU7V132_9GAMM</name>
<proteinExistence type="predicted"/>
<sequence length="175" mass="19314">MSEILAAIALPLPKLDPTSVLGAMLAPALLMTGTAGLLTSANARLARVVDRLRVLLREYDHAREEQTYKAVQILRHRQRSKLILQAVSMLYASMASYVGCSLALAFNILGHERLNFLPIGFSILGVSLMLLGCIYMWREVRIAMMTFNSEIDYEIETHRRPASDSSAAPPAKKVG</sequence>
<keyword evidence="3" id="KW-1185">Reference proteome</keyword>
<evidence type="ECO:0000313" key="2">
    <source>
        <dbReference type="EMBL" id="MEF2156008.1"/>
    </source>
</evidence>
<feature type="transmembrane region" description="Helical" evidence="1">
    <location>
        <begin position="20"/>
        <end position="43"/>
    </location>
</feature>
<dbReference type="RefSeq" id="WP_331688634.1">
    <property type="nucleotide sequence ID" value="NZ_JAZHBN010000001.1"/>
</dbReference>
<keyword evidence="1" id="KW-1133">Transmembrane helix</keyword>
<dbReference type="EMBL" id="JAZHBO010000002">
    <property type="protein sequence ID" value="MEF2156008.1"/>
    <property type="molecule type" value="Genomic_DNA"/>
</dbReference>
<feature type="transmembrane region" description="Helical" evidence="1">
    <location>
        <begin position="82"/>
        <end position="110"/>
    </location>
</feature>
<comment type="caution">
    <text evidence="2">The sequence shown here is derived from an EMBL/GenBank/DDBJ whole genome shotgun (WGS) entry which is preliminary data.</text>
</comment>
<keyword evidence="1" id="KW-0812">Transmembrane</keyword>
<evidence type="ECO:0000256" key="1">
    <source>
        <dbReference type="SAM" id="Phobius"/>
    </source>
</evidence>
<evidence type="ECO:0000313" key="3">
    <source>
        <dbReference type="Proteomes" id="UP001356170"/>
    </source>
</evidence>
<reference evidence="2 3" key="1">
    <citation type="submission" date="2024-01" db="EMBL/GenBank/DDBJ databases">
        <title>Novel species of the genus Luteimonas isolated from rivers.</title>
        <authorList>
            <person name="Lu H."/>
        </authorList>
    </citation>
    <scope>NUCLEOTIDE SEQUENCE [LARGE SCALE GENOMIC DNA]</scope>
    <source>
        <strain evidence="2 3">FXH3W</strain>
    </source>
</reference>